<dbReference type="Pfam" id="PF02826">
    <property type="entry name" value="2-Hacid_dh_C"/>
    <property type="match status" value="1"/>
</dbReference>
<reference evidence="6" key="2">
    <citation type="submission" date="2022-09" db="EMBL/GenBank/DDBJ databases">
        <title>Biosynthetic gene clusters of Dactylosporangioum fulvum.</title>
        <authorList>
            <person name="Caradec T."/>
        </authorList>
    </citation>
    <scope>NUCLEOTIDE SEQUENCE</scope>
    <source>
        <strain evidence="6">NRRL B-16292</strain>
    </source>
</reference>
<dbReference type="SUPFAM" id="SSF52283">
    <property type="entry name" value="Formate/glycerate dehydrogenase catalytic domain-like"/>
    <property type="match status" value="1"/>
</dbReference>
<evidence type="ECO:0000256" key="3">
    <source>
        <dbReference type="RuleBase" id="RU003719"/>
    </source>
</evidence>
<dbReference type="InterPro" id="IPR006140">
    <property type="entry name" value="D-isomer_DH_NAD-bd"/>
</dbReference>
<dbReference type="PROSITE" id="PS00671">
    <property type="entry name" value="D_2_HYDROXYACID_DH_3"/>
    <property type="match status" value="1"/>
</dbReference>
<dbReference type="PANTHER" id="PTHR10996:SF283">
    <property type="entry name" value="GLYOXYLATE_HYDROXYPYRUVATE REDUCTASE B"/>
    <property type="match status" value="1"/>
</dbReference>
<keyword evidence="2 3" id="KW-0560">Oxidoreductase</keyword>
<evidence type="ECO:0000259" key="4">
    <source>
        <dbReference type="Pfam" id="PF00389"/>
    </source>
</evidence>
<feature type="domain" description="D-isomer specific 2-hydroxyacid dehydrogenase catalytic" evidence="4">
    <location>
        <begin position="36"/>
        <end position="308"/>
    </location>
</feature>
<comment type="similarity">
    <text evidence="1 3">Belongs to the D-isomer specific 2-hydroxyacid dehydrogenase family.</text>
</comment>
<sequence length="315" mass="33796">MSEPTVAVYDPITTIRWNYDVERDILAAHGVALLLPPTLEEARAVLPRADVVVASGRLPSEELDLMTRCTTVLCYSVGMDGVDAARAAQLGIEVTNVPDYCTEEVSDQAIALFMALQRALVPTAAAATQGDWQVRHWDEFYRMRRVRGQTMGVVGLGRIGGRVAEKAQGLGMTAIAHDPYRADAPVPLLPLPELLERSDAVVLCAALTAESRHLIDAAAIARMRDDAVLVNVARGGLVDEAALAAALRAGRLRGAALDVREAEPPPPETDPLLGLRNVVLTQHVGATSVEAFADMHTFAAARILDALRRHGRLPA</sequence>
<dbReference type="InterPro" id="IPR006139">
    <property type="entry name" value="D-isomer_2_OHA_DH_cat_dom"/>
</dbReference>
<evidence type="ECO:0000256" key="2">
    <source>
        <dbReference type="ARBA" id="ARBA00023002"/>
    </source>
</evidence>
<dbReference type="Proteomes" id="UP001059617">
    <property type="component" value="Chromosome"/>
</dbReference>
<keyword evidence="7" id="KW-1185">Reference proteome</keyword>
<dbReference type="SUPFAM" id="SSF51735">
    <property type="entry name" value="NAD(P)-binding Rossmann-fold domains"/>
    <property type="match status" value="1"/>
</dbReference>
<dbReference type="PANTHER" id="PTHR10996">
    <property type="entry name" value="2-HYDROXYACID DEHYDROGENASE-RELATED"/>
    <property type="match status" value="1"/>
</dbReference>
<dbReference type="InterPro" id="IPR029753">
    <property type="entry name" value="D-isomer_DH_CS"/>
</dbReference>
<evidence type="ECO:0000313" key="7">
    <source>
        <dbReference type="Proteomes" id="UP001059617"/>
    </source>
</evidence>
<dbReference type="InterPro" id="IPR036291">
    <property type="entry name" value="NAD(P)-bd_dom_sf"/>
</dbReference>
<dbReference type="EMBL" id="CP073720">
    <property type="protein sequence ID" value="UWP79996.1"/>
    <property type="molecule type" value="Genomic_DNA"/>
</dbReference>
<dbReference type="Pfam" id="PF00389">
    <property type="entry name" value="2-Hacid_dh"/>
    <property type="match status" value="1"/>
</dbReference>
<feature type="domain" description="D-isomer specific 2-hydroxyacid dehydrogenase NAD-binding" evidence="5">
    <location>
        <begin position="110"/>
        <end position="285"/>
    </location>
</feature>
<evidence type="ECO:0000259" key="5">
    <source>
        <dbReference type="Pfam" id="PF02826"/>
    </source>
</evidence>
<evidence type="ECO:0000256" key="1">
    <source>
        <dbReference type="ARBA" id="ARBA00005854"/>
    </source>
</evidence>
<reference evidence="6" key="1">
    <citation type="submission" date="2021-04" db="EMBL/GenBank/DDBJ databases">
        <authorList>
            <person name="Hartkoorn R.C."/>
            <person name="Beaudoing E."/>
            <person name="Hot D."/>
        </authorList>
    </citation>
    <scope>NUCLEOTIDE SEQUENCE</scope>
    <source>
        <strain evidence="6">NRRL B-16292</strain>
    </source>
</reference>
<accession>A0ABY5VT43</accession>
<protein>
    <submittedName>
        <fullName evidence="6">Hydroxyacid dehydrogenase</fullName>
    </submittedName>
</protein>
<gene>
    <name evidence="6" type="ORF">Dfulv_33180</name>
</gene>
<proteinExistence type="inferred from homology"/>
<dbReference type="Gene3D" id="3.40.50.720">
    <property type="entry name" value="NAD(P)-binding Rossmann-like Domain"/>
    <property type="match status" value="2"/>
</dbReference>
<dbReference type="InterPro" id="IPR050223">
    <property type="entry name" value="D-isomer_2-hydroxyacid_DH"/>
</dbReference>
<name>A0ABY5VT43_9ACTN</name>
<evidence type="ECO:0000313" key="6">
    <source>
        <dbReference type="EMBL" id="UWP79996.1"/>
    </source>
</evidence>
<dbReference type="RefSeq" id="WP_259857754.1">
    <property type="nucleotide sequence ID" value="NZ_BAAAST010000064.1"/>
</dbReference>
<organism evidence="6 7">
    <name type="scientific">Dactylosporangium fulvum</name>
    <dbReference type="NCBI Taxonomy" id="53359"/>
    <lineage>
        <taxon>Bacteria</taxon>
        <taxon>Bacillati</taxon>
        <taxon>Actinomycetota</taxon>
        <taxon>Actinomycetes</taxon>
        <taxon>Micromonosporales</taxon>
        <taxon>Micromonosporaceae</taxon>
        <taxon>Dactylosporangium</taxon>
    </lineage>
</organism>